<accession>A0A0P7AWD0</accession>
<dbReference type="AlphaFoldDB" id="A0A0P7AWD0"/>
<evidence type="ECO:0000256" key="1">
    <source>
        <dbReference type="SAM" id="Phobius"/>
    </source>
</evidence>
<proteinExistence type="predicted"/>
<name>A0A0P7AWD0_9FLAO</name>
<comment type="caution">
    <text evidence="2">The sequence shown here is derived from an EMBL/GenBank/DDBJ whole genome shotgun (WGS) entry which is preliminary data.</text>
</comment>
<protein>
    <submittedName>
        <fullName evidence="2">Uncharacterized protein</fullName>
    </submittedName>
</protein>
<dbReference type="EMBL" id="LDJX01000002">
    <property type="protein sequence ID" value="KPM32995.1"/>
    <property type="molecule type" value="Genomic_DNA"/>
</dbReference>
<keyword evidence="1" id="KW-0472">Membrane</keyword>
<feature type="transmembrane region" description="Helical" evidence="1">
    <location>
        <begin position="62"/>
        <end position="83"/>
    </location>
</feature>
<keyword evidence="3" id="KW-1185">Reference proteome</keyword>
<reference evidence="2 3" key="1">
    <citation type="submission" date="2015-09" db="EMBL/GenBank/DDBJ databases">
        <title>Genome sequence of the marine flavobacterium Croceitalea dokdonensis DOKDO 023 that contains proton- and sodium-pumping rhodopsins.</title>
        <authorList>
            <person name="Kwon S.-K."/>
            <person name="Lee H.K."/>
            <person name="Kwak M.-J."/>
            <person name="Kim J.F."/>
        </authorList>
    </citation>
    <scope>NUCLEOTIDE SEQUENCE [LARGE SCALE GENOMIC DNA]</scope>
    <source>
        <strain evidence="2 3">DOKDO 023</strain>
    </source>
</reference>
<evidence type="ECO:0000313" key="2">
    <source>
        <dbReference type="EMBL" id="KPM32995.1"/>
    </source>
</evidence>
<keyword evidence="1" id="KW-0812">Transmembrane</keyword>
<keyword evidence="1" id="KW-1133">Transmembrane helix</keyword>
<dbReference type="Proteomes" id="UP000050280">
    <property type="component" value="Unassembled WGS sequence"/>
</dbReference>
<sequence>MLVVKYNRSLLRKRRSHKEIKESYIGYVRQAELEFKELTPFEQKKIRDKIMKQAKADRLHDITMSLVALLILGAILFGIYMLFK</sequence>
<gene>
    <name evidence="2" type="ORF">I595_1422</name>
</gene>
<evidence type="ECO:0000313" key="3">
    <source>
        <dbReference type="Proteomes" id="UP000050280"/>
    </source>
</evidence>
<organism evidence="2 3">
    <name type="scientific">Croceitalea dokdonensis DOKDO 023</name>
    <dbReference type="NCBI Taxonomy" id="1300341"/>
    <lineage>
        <taxon>Bacteria</taxon>
        <taxon>Pseudomonadati</taxon>
        <taxon>Bacteroidota</taxon>
        <taxon>Flavobacteriia</taxon>
        <taxon>Flavobacteriales</taxon>
        <taxon>Flavobacteriaceae</taxon>
        <taxon>Croceitalea</taxon>
    </lineage>
</organism>
<dbReference type="STRING" id="1300341.I595_1422"/>